<protein>
    <submittedName>
        <fullName evidence="5">Efflux RND transporter periplasmic adaptor subunit</fullName>
    </submittedName>
</protein>
<feature type="domain" description="Multidrug resistance protein MdtA-like barrel-sandwich hybrid" evidence="4">
    <location>
        <begin position="80"/>
        <end position="218"/>
    </location>
</feature>
<evidence type="ECO:0000256" key="2">
    <source>
        <dbReference type="SAM" id="Coils"/>
    </source>
</evidence>
<evidence type="ECO:0000256" key="3">
    <source>
        <dbReference type="SAM" id="Phobius"/>
    </source>
</evidence>
<comment type="caution">
    <text evidence="5">The sequence shown here is derived from an EMBL/GenBank/DDBJ whole genome shotgun (WGS) entry which is preliminary data.</text>
</comment>
<dbReference type="InterPro" id="IPR058625">
    <property type="entry name" value="MdtA-like_BSH"/>
</dbReference>
<dbReference type="PANTHER" id="PTHR30469">
    <property type="entry name" value="MULTIDRUG RESISTANCE PROTEIN MDTA"/>
    <property type="match status" value="1"/>
</dbReference>
<evidence type="ECO:0000259" key="4">
    <source>
        <dbReference type="Pfam" id="PF25917"/>
    </source>
</evidence>
<dbReference type="Gene3D" id="2.40.30.170">
    <property type="match status" value="1"/>
</dbReference>
<comment type="similarity">
    <text evidence="1">Belongs to the membrane fusion protein (MFP) (TC 8.A.1) family.</text>
</comment>
<proteinExistence type="inferred from homology"/>
<evidence type="ECO:0000313" key="5">
    <source>
        <dbReference type="EMBL" id="TGY90404.1"/>
    </source>
</evidence>
<dbReference type="Pfam" id="PF25917">
    <property type="entry name" value="BSH_RND"/>
    <property type="match status" value="1"/>
</dbReference>
<dbReference type="GO" id="GO:0015562">
    <property type="term" value="F:efflux transmembrane transporter activity"/>
    <property type="evidence" value="ECO:0007669"/>
    <property type="project" value="TreeGrafter"/>
</dbReference>
<keyword evidence="3" id="KW-0812">Transmembrane</keyword>
<sequence>MIRSDTGSRGGWVGWLQIAGILAVVAVAVILTILLSGGPEEEQRAGRPSQAVPVEITRPAEQAHQIEVNTTGTVNAKAFVTLTPQVGGRVIEIAEAVRAGGHFEAGEVLFRIDPRDYQVAVQRGEAALADARSALAQLEAEAEIAREEWRATFPGREITPLAAREPQLEAARARLMSAEADLRQARINLDRTTVSLPFAGRVVESRIEAGQVLIAGQPYGEAYALDALEIVAPVPPEDIGRLEGAQGRPVRLAFEDRAGPVAGRVVREGARLDARSRLVTLYIAAEDATAFRPGLFADITIQGPRIARTLALPEAAVAGLDEVHVVRGGTIESLRVDILDRAGGEIHVVPFDYGEGVIVTPLPEGAIGREAEILGADGPG</sequence>
<dbReference type="PANTHER" id="PTHR30469:SF15">
    <property type="entry name" value="HLYD FAMILY OF SECRETION PROTEINS"/>
    <property type="match status" value="1"/>
</dbReference>
<gene>
    <name evidence="5" type="ORF">E5163_04585</name>
</gene>
<reference evidence="5 6" key="1">
    <citation type="journal article" date="2017" name="Int. J. Syst. Evol. Microbiol.">
        <title>Marinicauda algicola sp. nov., isolated from a marine red alga Rhodosorus marinus.</title>
        <authorList>
            <person name="Jeong S.E."/>
            <person name="Jeon S.H."/>
            <person name="Chun B.H."/>
            <person name="Kim D.W."/>
            <person name="Jeon C.O."/>
        </authorList>
    </citation>
    <scope>NUCLEOTIDE SEQUENCE [LARGE SCALE GENOMIC DNA]</scope>
    <source>
        <strain evidence="5 6">JCM 31718</strain>
    </source>
</reference>
<feature type="coiled-coil region" evidence="2">
    <location>
        <begin position="121"/>
        <end position="188"/>
    </location>
</feature>
<dbReference type="EMBL" id="SRXW01000001">
    <property type="protein sequence ID" value="TGY90404.1"/>
    <property type="molecule type" value="Genomic_DNA"/>
</dbReference>
<keyword evidence="3" id="KW-0472">Membrane</keyword>
<keyword evidence="3" id="KW-1133">Transmembrane helix</keyword>
<keyword evidence="6" id="KW-1185">Reference proteome</keyword>
<dbReference type="SUPFAM" id="SSF111369">
    <property type="entry name" value="HlyD-like secretion proteins"/>
    <property type="match status" value="1"/>
</dbReference>
<evidence type="ECO:0000313" key="6">
    <source>
        <dbReference type="Proteomes" id="UP000308054"/>
    </source>
</evidence>
<dbReference type="Gene3D" id="2.40.50.100">
    <property type="match status" value="1"/>
</dbReference>
<dbReference type="Gene3D" id="1.10.287.470">
    <property type="entry name" value="Helix hairpin bin"/>
    <property type="match status" value="1"/>
</dbReference>
<dbReference type="GO" id="GO:1990281">
    <property type="term" value="C:efflux pump complex"/>
    <property type="evidence" value="ECO:0007669"/>
    <property type="project" value="TreeGrafter"/>
</dbReference>
<accession>A0A4S2H476</accession>
<dbReference type="OrthoDB" id="7626141at2"/>
<dbReference type="RefSeq" id="WP_135994903.1">
    <property type="nucleotide sequence ID" value="NZ_CP071057.1"/>
</dbReference>
<dbReference type="NCBIfam" id="TIGR01730">
    <property type="entry name" value="RND_mfp"/>
    <property type="match status" value="1"/>
</dbReference>
<dbReference type="InterPro" id="IPR006143">
    <property type="entry name" value="RND_pump_MFP"/>
</dbReference>
<dbReference type="AlphaFoldDB" id="A0A4S2H476"/>
<dbReference type="Proteomes" id="UP000308054">
    <property type="component" value="Unassembled WGS sequence"/>
</dbReference>
<keyword evidence="2" id="KW-0175">Coiled coil</keyword>
<organism evidence="5 6">
    <name type="scientific">Marinicauda algicola</name>
    <dbReference type="NCBI Taxonomy" id="2029849"/>
    <lineage>
        <taxon>Bacteria</taxon>
        <taxon>Pseudomonadati</taxon>
        <taxon>Pseudomonadota</taxon>
        <taxon>Alphaproteobacteria</taxon>
        <taxon>Maricaulales</taxon>
        <taxon>Maricaulaceae</taxon>
        <taxon>Marinicauda</taxon>
    </lineage>
</organism>
<name>A0A4S2H476_9PROT</name>
<feature type="transmembrane region" description="Helical" evidence="3">
    <location>
        <begin position="12"/>
        <end position="35"/>
    </location>
</feature>
<evidence type="ECO:0000256" key="1">
    <source>
        <dbReference type="ARBA" id="ARBA00009477"/>
    </source>
</evidence>